<accession>A0A2M9A6U8</accession>
<protein>
    <submittedName>
        <fullName evidence="1">Uncharacterized protein</fullName>
    </submittedName>
</protein>
<evidence type="ECO:0000313" key="2">
    <source>
        <dbReference type="Proteomes" id="UP000231134"/>
    </source>
</evidence>
<dbReference type="EMBL" id="PGEX01000001">
    <property type="protein sequence ID" value="PJJ41450.1"/>
    <property type="molecule type" value="Genomic_DNA"/>
</dbReference>
<reference evidence="1 2" key="1">
    <citation type="submission" date="2017-11" db="EMBL/GenBank/DDBJ databases">
        <title>Animal gut microbial communities from fecal samples from Wisconsin, USA.</title>
        <authorList>
            <person name="Neumann A."/>
        </authorList>
    </citation>
    <scope>NUCLEOTIDE SEQUENCE [LARGE SCALE GENOMIC DNA]</scope>
    <source>
        <strain evidence="1 2">UWS3</strain>
    </source>
</reference>
<evidence type="ECO:0000313" key="1">
    <source>
        <dbReference type="EMBL" id="PJJ41450.1"/>
    </source>
</evidence>
<sequence>MIKKKSKERSFDQFARKYWEKLVNGILVPGERGCVPSEGEVLSVYNELKERHPECECIIVRTGKGSGEFFQQGDKIAGIRIVRQLGLVGSIEFCLSGNFHVRLEIEGFMPFFRTEANCDLTQTISNFENFIDNFPRYMEGLERKKLEFEKNNKLEEMAKSGIQATVSQLLTPMGYRWDLVERERDFLLKIGGRGTRIEFTLNRKNFTTRVAELPDVLGQIEILTKKLTFSMNIEIIK</sequence>
<comment type="caution">
    <text evidence="1">The sequence shown here is derived from an EMBL/GenBank/DDBJ whole genome shotgun (WGS) entry which is preliminary data.</text>
</comment>
<dbReference type="AlphaFoldDB" id="A0A2M9A6U8"/>
<dbReference type="RefSeq" id="WP_100425414.1">
    <property type="nucleotide sequence ID" value="NZ_PGEX01000001.1"/>
</dbReference>
<dbReference type="OrthoDB" id="9809945at2"/>
<keyword evidence="2" id="KW-1185">Reference proteome</keyword>
<gene>
    <name evidence="1" type="ORF">BGX16_1422</name>
</gene>
<organism evidence="1 2">
    <name type="scientific">Hallerella succinigenes</name>
    <dbReference type="NCBI Taxonomy" id="1896222"/>
    <lineage>
        <taxon>Bacteria</taxon>
        <taxon>Pseudomonadati</taxon>
        <taxon>Fibrobacterota</taxon>
        <taxon>Fibrobacteria</taxon>
        <taxon>Fibrobacterales</taxon>
        <taxon>Fibrobacteraceae</taxon>
        <taxon>Hallerella</taxon>
    </lineage>
</organism>
<name>A0A2M9A6U8_9BACT</name>
<dbReference type="Proteomes" id="UP000231134">
    <property type="component" value="Unassembled WGS sequence"/>
</dbReference>
<proteinExistence type="predicted"/>